<dbReference type="ESTHER" id="linun-a0a1s3hz72">
    <property type="family name" value="ABHD13-BEM46"/>
</dbReference>
<dbReference type="RefSeq" id="XP_013390871.1">
    <property type="nucleotide sequence ID" value="XM_013535417.2"/>
</dbReference>
<name>A0A1S3HZ72_LINAN</name>
<keyword evidence="5" id="KW-1185">Reference proteome</keyword>
<dbReference type="PANTHER" id="PTHR12277">
    <property type="entry name" value="ALPHA/BETA HYDROLASE DOMAIN-CONTAINING PROTEIN"/>
    <property type="match status" value="1"/>
</dbReference>
<gene>
    <name evidence="6" type="primary">LOC106159200</name>
</gene>
<evidence type="ECO:0000313" key="6">
    <source>
        <dbReference type="RefSeq" id="XP_013390871.1"/>
    </source>
</evidence>
<dbReference type="Gene3D" id="3.40.50.1820">
    <property type="entry name" value="alpha/beta hydrolase"/>
    <property type="match status" value="1"/>
</dbReference>
<keyword evidence="3" id="KW-0472">Membrane</keyword>
<evidence type="ECO:0000313" key="5">
    <source>
        <dbReference type="Proteomes" id="UP000085678"/>
    </source>
</evidence>
<dbReference type="PANTHER" id="PTHR12277:SF81">
    <property type="entry name" value="PROTEIN ABHD13"/>
    <property type="match status" value="1"/>
</dbReference>
<keyword evidence="3" id="KW-0812">Transmembrane</keyword>
<dbReference type="InterPro" id="IPR000073">
    <property type="entry name" value="AB_hydrolase_1"/>
</dbReference>
<dbReference type="Proteomes" id="UP000085678">
    <property type="component" value="Unplaced"/>
</dbReference>
<evidence type="ECO:0000259" key="4">
    <source>
        <dbReference type="Pfam" id="PF00561"/>
    </source>
</evidence>
<dbReference type="KEGG" id="lak:106159200"/>
<dbReference type="GeneID" id="106159200"/>
<dbReference type="FunCoup" id="A0A1S3HZ72">
    <property type="interactions" value="1403"/>
</dbReference>
<dbReference type="GO" id="GO:0008474">
    <property type="term" value="F:palmitoyl-(protein) hydrolase activity"/>
    <property type="evidence" value="ECO:0007669"/>
    <property type="project" value="TreeGrafter"/>
</dbReference>
<feature type="domain" description="AB hydrolase-1" evidence="4">
    <location>
        <begin position="131"/>
        <end position="240"/>
    </location>
</feature>
<dbReference type="GO" id="GO:0016020">
    <property type="term" value="C:membrane"/>
    <property type="evidence" value="ECO:0007669"/>
    <property type="project" value="TreeGrafter"/>
</dbReference>
<dbReference type="AlphaFoldDB" id="A0A1S3HZ72"/>
<feature type="transmembrane region" description="Helical" evidence="3">
    <location>
        <begin position="53"/>
        <end position="74"/>
    </location>
</feature>
<evidence type="ECO:0000256" key="1">
    <source>
        <dbReference type="ARBA" id="ARBA00040125"/>
    </source>
</evidence>
<accession>A0A1S3HZ72</accession>
<dbReference type="OrthoDB" id="10249433at2759"/>
<sequence>MEELSDPSKNMARTVNVVSSRRLIQIAGRLILEFGVKFWKGCCTCALGLMLLYWMYGSLVALLLLFFAIIGVLYNLQDKLLYYPEEPAHSRIYVELPQGLSYENIFTHTSDGVQINMVLIKQPQGRFGTAPTMVFFHGNAGNIGHRMMNAHCLYLYSGFNVLLVEYRGYGKSQGSPSEDGLYLDALAAMKYIFQREDVDHSKIVVFGRSLGGAVAIYVSTHPHYSRKIFAVILENTFTSLPQVAKAIFHLGFLQSLPNWSFKNQYPSVIRIRQLQLPTLFLSGQSDNLVPPAMMNELYDKSGSILKRLVKFQGASHNETWQSNGYYDAINNFMMEVYKSKVVRSSADTRLELGDGQGDHVEGEVKVI</sequence>
<protein>
    <recommendedName>
        <fullName evidence="1">Protein ABHD13</fullName>
    </recommendedName>
    <alternativeName>
        <fullName evidence="2">Alpha/beta hydrolase domain-containing protein 13</fullName>
    </alternativeName>
</protein>
<dbReference type="InterPro" id="IPR029058">
    <property type="entry name" value="AB_hydrolase_fold"/>
</dbReference>
<dbReference type="OMA" id="QYWTSED"/>
<dbReference type="SUPFAM" id="SSF53474">
    <property type="entry name" value="alpha/beta-Hydrolases"/>
    <property type="match status" value="1"/>
</dbReference>
<organism evidence="5 6">
    <name type="scientific">Lingula anatina</name>
    <name type="common">Brachiopod</name>
    <name type="synonym">Lingula unguis</name>
    <dbReference type="NCBI Taxonomy" id="7574"/>
    <lineage>
        <taxon>Eukaryota</taxon>
        <taxon>Metazoa</taxon>
        <taxon>Spiralia</taxon>
        <taxon>Lophotrochozoa</taxon>
        <taxon>Brachiopoda</taxon>
        <taxon>Linguliformea</taxon>
        <taxon>Lingulata</taxon>
        <taxon>Lingulida</taxon>
        <taxon>Linguloidea</taxon>
        <taxon>Lingulidae</taxon>
        <taxon>Lingula</taxon>
    </lineage>
</organism>
<keyword evidence="3" id="KW-1133">Transmembrane helix</keyword>
<dbReference type="Pfam" id="PF00561">
    <property type="entry name" value="Abhydrolase_1"/>
    <property type="match status" value="1"/>
</dbReference>
<dbReference type="STRING" id="7574.A0A1S3HZ72"/>
<proteinExistence type="predicted"/>
<evidence type="ECO:0000256" key="2">
    <source>
        <dbReference type="ARBA" id="ARBA00042701"/>
    </source>
</evidence>
<reference evidence="6" key="1">
    <citation type="submission" date="2025-08" db="UniProtKB">
        <authorList>
            <consortium name="RefSeq"/>
        </authorList>
    </citation>
    <scope>IDENTIFICATION</scope>
    <source>
        <tissue evidence="6">Gonads</tissue>
    </source>
</reference>
<evidence type="ECO:0000256" key="3">
    <source>
        <dbReference type="SAM" id="Phobius"/>
    </source>
</evidence>
<dbReference type="InParanoid" id="A0A1S3HZ72"/>